<evidence type="ECO:0000313" key="1">
    <source>
        <dbReference type="EMBL" id="KAG7091473.1"/>
    </source>
</evidence>
<comment type="caution">
    <text evidence="1">The sequence shown here is derived from an EMBL/GenBank/DDBJ whole genome shotgun (WGS) entry which is preliminary data.</text>
</comment>
<sequence>MSSSHFFEGSSKIHFSGNPLFTHANTVTINNYSAPARTAPELGITSSRRDDDQWLTLRGGQRLRRIDMCDVLVLGEVSSETLYVSVKLKSTNPFRNRVKSIVKIRKRTQSAEIVPGFGDRRFTVVSLEPEDDGDVERIQRVLEPLYETALSQRRVWLTQLFGVGRSRTPTLIYHDEVVDGETLLDQYEKTLIVGTYLLYRFAKSFTDVLDDATLQKLSIPFPTESGWTFNLRTRSFQYDVINLALSDDGPPDYLHQPPPLPRNCNPLLDSNEIIRAVPDFLQLFLTFASYMSQIFRHHDVLTFGTVVDLEEPGILAYFPSIPSPVWFCRLPIGTHDIVAKYSKSVPSLVDLTFVKNNNKWKLNVQFSLRLSPGDSQRFRTAFLAQSFTHRTGDPEDLVFVNETGFELKGTFTSDLSSCNPPKYLHVPPLSPKWIDNMPCLRWPSPRIFYRSFDRCGRMEIPEENWDKYGIPNLKVATFVGSKWDNEDYETVVEYLQLTKYDLGGQQFADDHGYPILVKGDPHAAAIQTLRNAIMSGKSEKAI</sequence>
<reference evidence="1" key="1">
    <citation type="journal article" date="2021" name="Genome Biol. Evol.">
        <title>The assembled and annotated genome of the fairy-ring fungus Marasmius oreades.</title>
        <authorList>
            <person name="Hiltunen M."/>
            <person name="Ament-Velasquez S.L."/>
            <person name="Johannesson H."/>
        </authorList>
    </citation>
    <scope>NUCLEOTIDE SEQUENCE</scope>
    <source>
        <strain evidence="1">03SP1</strain>
    </source>
</reference>
<dbReference type="RefSeq" id="XP_043007943.1">
    <property type="nucleotide sequence ID" value="XM_043155474.1"/>
</dbReference>
<dbReference type="GeneID" id="66079580"/>
<organism evidence="1 2">
    <name type="scientific">Marasmius oreades</name>
    <name type="common">fairy-ring Marasmius</name>
    <dbReference type="NCBI Taxonomy" id="181124"/>
    <lineage>
        <taxon>Eukaryota</taxon>
        <taxon>Fungi</taxon>
        <taxon>Dikarya</taxon>
        <taxon>Basidiomycota</taxon>
        <taxon>Agaricomycotina</taxon>
        <taxon>Agaricomycetes</taxon>
        <taxon>Agaricomycetidae</taxon>
        <taxon>Agaricales</taxon>
        <taxon>Marasmiineae</taxon>
        <taxon>Marasmiaceae</taxon>
        <taxon>Marasmius</taxon>
    </lineage>
</organism>
<dbReference type="OrthoDB" id="2985570at2759"/>
<dbReference type="Proteomes" id="UP001049176">
    <property type="component" value="Chromosome 6"/>
</dbReference>
<name>A0A9P7URK0_9AGAR</name>
<dbReference type="EMBL" id="CM032186">
    <property type="protein sequence ID" value="KAG7091473.1"/>
    <property type="molecule type" value="Genomic_DNA"/>
</dbReference>
<proteinExistence type="predicted"/>
<evidence type="ECO:0000313" key="2">
    <source>
        <dbReference type="Proteomes" id="UP001049176"/>
    </source>
</evidence>
<accession>A0A9P7URK0</accession>
<protein>
    <submittedName>
        <fullName evidence="1">Uncharacterized protein</fullName>
    </submittedName>
</protein>
<dbReference type="AlphaFoldDB" id="A0A9P7URK0"/>
<keyword evidence="2" id="KW-1185">Reference proteome</keyword>
<dbReference type="KEGG" id="more:E1B28_010504"/>
<gene>
    <name evidence="1" type="ORF">E1B28_010504</name>
</gene>